<organism evidence="2 3">
    <name type="scientific">Eleusine coracana subsp. coracana</name>
    <dbReference type="NCBI Taxonomy" id="191504"/>
    <lineage>
        <taxon>Eukaryota</taxon>
        <taxon>Viridiplantae</taxon>
        <taxon>Streptophyta</taxon>
        <taxon>Embryophyta</taxon>
        <taxon>Tracheophyta</taxon>
        <taxon>Spermatophyta</taxon>
        <taxon>Magnoliopsida</taxon>
        <taxon>Liliopsida</taxon>
        <taxon>Poales</taxon>
        <taxon>Poaceae</taxon>
        <taxon>PACMAD clade</taxon>
        <taxon>Chloridoideae</taxon>
        <taxon>Cynodonteae</taxon>
        <taxon>Eleusininae</taxon>
        <taxon>Eleusine</taxon>
    </lineage>
</organism>
<reference evidence="2" key="2">
    <citation type="submission" date="2021-12" db="EMBL/GenBank/DDBJ databases">
        <title>Resequencing data analysis of finger millet.</title>
        <authorList>
            <person name="Hatakeyama M."/>
            <person name="Aluri S."/>
            <person name="Balachadran M.T."/>
            <person name="Sivarajan S.R."/>
            <person name="Poveda L."/>
            <person name="Shimizu-Inatsugi R."/>
            <person name="Schlapbach R."/>
            <person name="Sreeman S.M."/>
            <person name="Shimizu K.K."/>
        </authorList>
    </citation>
    <scope>NUCLEOTIDE SEQUENCE</scope>
</reference>
<evidence type="ECO:0000313" key="3">
    <source>
        <dbReference type="Proteomes" id="UP001054889"/>
    </source>
</evidence>
<feature type="compositionally biased region" description="Acidic residues" evidence="1">
    <location>
        <begin position="239"/>
        <end position="252"/>
    </location>
</feature>
<evidence type="ECO:0000256" key="1">
    <source>
        <dbReference type="SAM" id="MobiDB-lite"/>
    </source>
</evidence>
<dbReference type="EMBL" id="BQKI01000001">
    <property type="protein sequence ID" value="GJM84514.1"/>
    <property type="molecule type" value="Genomic_DNA"/>
</dbReference>
<accession>A0AAV5BFH7</accession>
<sequence>MTSSTRGRCSSRRAASRRRTYADGELDVFSAERYFKGAIDGGGVHRNKDGRGVAVVSSPLEIAAASANSRPASAGTRASAASVTSGSSANSRTTLLRRRGNGTTNKCCGVHVGALMRSCSGKRSVRVDDTGGAAKKTGVLSGSGDPAAAATGSKVDWYRELRMQKAALGVVAAAAGDRGVVAAALPPNLNSRGAAKVEDKPVELTSSRSGRGSFTLVAAPVRAHVPANENGRVGGKGNEEDEDETDDDDDGAGSESSSDLFEIKSLMIDECPYEPSEASVQWSVNTATASEHGDRVSARWITGAGAGSHRGPRGQVVAGRMNRDRQPAALLSGCVSHKAVQVSAVTRAAPNRR</sequence>
<comment type="caution">
    <text evidence="2">The sequence shown here is derived from an EMBL/GenBank/DDBJ whole genome shotgun (WGS) entry which is preliminary data.</text>
</comment>
<dbReference type="InterPro" id="IPR039615">
    <property type="entry name" value="PKS"/>
</dbReference>
<evidence type="ECO:0000313" key="2">
    <source>
        <dbReference type="EMBL" id="GJM84514.1"/>
    </source>
</evidence>
<protein>
    <submittedName>
        <fullName evidence="2">Uncharacterized protein</fullName>
    </submittedName>
</protein>
<gene>
    <name evidence="2" type="primary">ga00192</name>
    <name evidence="2" type="ORF">PR202_ga00192</name>
</gene>
<feature type="region of interest" description="Disordered" evidence="1">
    <location>
        <begin position="220"/>
        <end position="257"/>
    </location>
</feature>
<dbReference type="Proteomes" id="UP001054889">
    <property type="component" value="Unassembled WGS sequence"/>
</dbReference>
<proteinExistence type="predicted"/>
<dbReference type="PANTHER" id="PTHR33781:SF4">
    <property type="entry name" value="PROTEIN PHYTOCHROME KINASE SUBSTRATE 1"/>
    <property type="match status" value="1"/>
</dbReference>
<dbReference type="PANTHER" id="PTHR33781">
    <property type="entry name" value="PROTEIN PHYTOCHROME KINASE SUBSTRATE 1-RELATED"/>
    <property type="match status" value="1"/>
</dbReference>
<feature type="region of interest" description="Disordered" evidence="1">
    <location>
        <begin position="67"/>
        <end position="92"/>
    </location>
</feature>
<dbReference type="GO" id="GO:0009638">
    <property type="term" value="P:phototropism"/>
    <property type="evidence" value="ECO:0007669"/>
    <property type="project" value="InterPro"/>
</dbReference>
<keyword evidence="3" id="KW-1185">Reference proteome</keyword>
<reference evidence="2" key="1">
    <citation type="journal article" date="2018" name="DNA Res.">
        <title>Multiple hybrid de novo genome assembly of finger millet, an orphan allotetraploid crop.</title>
        <authorList>
            <person name="Hatakeyama M."/>
            <person name="Aluri S."/>
            <person name="Balachadran M.T."/>
            <person name="Sivarajan S.R."/>
            <person name="Patrignani A."/>
            <person name="Gruter S."/>
            <person name="Poveda L."/>
            <person name="Shimizu-Inatsugi R."/>
            <person name="Baeten J."/>
            <person name="Francoijs K.J."/>
            <person name="Nataraja K.N."/>
            <person name="Reddy Y.A.N."/>
            <person name="Phadnis S."/>
            <person name="Ravikumar R.L."/>
            <person name="Schlapbach R."/>
            <person name="Sreeman S.M."/>
            <person name="Shimizu K.K."/>
        </authorList>
    </citation>
    <scope>NUCLEOTIDE SEQUENCE</scope>
</reference>
<dbReference type="AlphaFoldDB" id="A0AAV5BFH7"/>
<name>A0AAV5BFH7_ELECO</name>